<dbReference type="RefSeq" id="WP_214588494.1">
    <property type="nucleotide sequence ID" value="NZ_JAUHGV010000020.1"/>
</dbReference>
<protein>
    <submittedName>
        <fullName evidence="1">Uncharacterized protein</fullName>
    </submittedName>
</protein>
<reference evidence="1" key="1">
    <citation type="submission" date="2023-06" db="EMBL/GenBank/DDBJ databases">
        <title>Two Chryseobacterium gambrini strains from China.</title>
        <authorList>
            <person name="Zeng J."/>
            <person name="Wu Y."/>
        </authorList>
    </citation>
    <scope>NUCLEOTIDE SEQUENCE</scope>
    <source>
        <strain evidence="1">SQ219</strain>
    </source>
</reference>
<dbReference type="Proteomes" id="UP001225933">
    <property type="component" value="Unassembled WGS sequence"/>
</dbReference>
<proteinExistence type="predicted"/>
<accession>A0AAJ1VK37</accession>
<dbReference type="EMBL" id="JAUHGV010000020">
    <property type="protein sequence ID" value="MDN4013850.1"/>
    <property type="molecule type" value="Genomic_DNA"/>
</dbReference>
<name>A0AAJ1VK37_9FLAO</name>
<evidence type="ECO:0000313" key="2">
    <source>
        <dbReference type="Proteomes" id="UP001225933"/>
    </source>
</evidence>
<dbReference type="AlphaFoldDB" id="A0AAJ1VK37"/>
<gene>
    <name evidence="1" type="ORF">QX233_15355</name>
</gene>
<evidence type="ECO:0000313" key="1">
    <source>
        <dbReference type="EMBL" id="MDN4013850.1"/>
    </source>
</evidence>
<comment type="caution">
    <text evidence="1">The sequence shown here is derived from an EMBL/GenBank/DDBJ whole genome shotgun (WGS) entry which is preliminary data.</text>
</comment>
<organism evidence="1 2">
    <name type="scientific">Chryseobacterium gambrini</name>
    <dbReference type="NCBI Taxonomy" id="373672"/>
    <lineage>
        <taxon>Bacteria</taxon>
        <taxon>Pseudomonadati</taxon>
        <taxon>Bacteroidota</taxon>
        <taxon>Flavobacteriia</taxon>
        <taxon>Flavobacteriales</taxon>
        <taxon>Weeksellaceae</taxon>
        <taxon>Chryseobacterium group</taxon>
        <taxon>Chryseobacterium</taxon>
    </lineage>
</organism>
<sequence length="81" mass="8805">MKKLEKLVEKSLSTSKMAFVKAGDQCTGGGATNFAQPHLCRSINTSWSSDSIDGNGMTTYTGFKVTMTEWEESCPPSSDFN</sequence>